<dbReference type="InterPro" id="IPR031033">
    <property type="entry name" value="Halocin_C8_dom"/>
</dbReference>
<evidence type="ECO:0000256" key="1">
    <source>
        <dbReference type="ARBA" id="ARBA00022737"/>
    </source>
</evidence>
<dbReference type="InterPro" id="IPR022385">
    <property type="entry name" value="Rhs_assc_core"/>
</dbReference>
<dbReference type="RefSeq" id="WP_008479876.1">
    <property type="nucleotide sequence ID" value="NZ_CAGS01000400.1"/>
</dbReference>
<dbReference type="InterPro" id="IPR006530">
    <property type="entry name" value="YD"/>
</dbReference>
<comment type="caution">
    <text evidence="5">The sequence shown here is derived from an EMBL/GenBank/DDBJ whole genome shotgun (WGS) entry which is preliminary data.</text>
</comment>
<dbReference type="NCBIfam" id="TIGR03696">
    <property type="entry name" value="Rhs_assc_core"/>
    <property type="match status" value="1"/>
</dbReference>
<dbReference type="PANTHER" id="PTHR32305:SF15">
    <property type="entry name" value="PROTEIN RHSA-RELATED"/>
    <property type="match status" value="1"/>
</dbReference>
<dbReference type="OrthoDB" id="134906at2"/>
<dbReference type="Pfam" id="PF20148">
    <property type="entry name" value="DUF6531"/>
    <property type="match status" value="1"/>
</dbReference>
<dbReference type="InterPro" id="IPR031325">
    <property type="entry name" value="RHS_repeat"/>
</dbReference>
<feature type="region of interest" description="Disordered" evidence="2">
    <location>
        <begin position="37"/>
        <end position="64"/>
    </location>
</feature>
<proteinExistence type="predicted"/>
<keyword evidence="6" id="KW-1185">Reference proteome</keyword>
<dbReference type="InterPro" id="IPR045351">
    <property type="entry name" value="DUF6531"/>
</dbReference>
<feature type="domain" description="Teneurin-like YD-shell" evidence="4">
    <location>
        <begin position="1089"/>
        <end position="1332"/>
    </location>
</feature>
<protein>
    <recommendedName>
        <fullName evidence="7">YD repeat protein</fullName>
    </recommendedName>
</protein>
<evidence type="ECO:0008006" key="7">
    <source>
        <dbReference type="Google" id="ProtNLM"/>
    </source>
</evidence>
<dbReference type="EMBL" id="CAGS01000400">
    <property type="protein sequence ID" value="CCF85164.1"/>
    <property type="molecule type" value="Genomic_DNA"/>
</dbReference>
<evidence type="ECO:0000313" key="5">
    <source>
        <dbReference type="EMBL" id="CCF85164.1"/>
    </source>
</evidence>
<dbReference type="NCBIfam" id="NF033679">
    <property type="entry name" value="DNRLRE_dom"/>
    <property type="match status" value="1"/>
</dbReference>
<sequence>MRHERLIRLLLVFAMVIPSLYTNLAASPHVAAAPASVETSVTQPAETSPDAMPGPSGERPTASKEVVAARTATSRTYQKADDGGYVAMISSAPINYRDKNGDWQPIDNTLVPSRQHGYAYQNQANRYTLQLPNALGDAPVKITDGDASVAFALSGATGTGSVAGDTATFADALPGVAVTFQASNNAVKETLTLQGPKSPHTFVYTVEVSPGLTAKATGDGGIDFVDASGKVAFSFAPPFMSDSAETPETSYAVTMTPNQTPGGLTVTVDADASWLADPARVWPVVIDPTVTLNPSQDCFVAFTAPTHSYCNSIGISVSANGSAVTRGLLKFDLSSVPATAQVTNAMLGLRGNGSTGITAAVGAYKITQDWTNSATWNTYDGTTSWATPGVDFEPTPVWTTDVSTNKWYYWYITPIAQGWVDGSSTNAGVLLKEPQENVTDSMSFTSSNSSYSSDWPTLTVTYYHRTGDQGGFYTYHDHRLTDRMDLKVNVANGNLMLHQTDAKIQGTGLDEIVDRTYNSLDSRVGAFGDFWTMGAGPDVRIETYTDGSVALAGPTGYITSFTKNSSGGFTSPTGIDATLTQSSGTYSLTFLKTGEKYNFNSTGRLASHVDKNGNTISYTYNASNQLTKITDTQGRATTVTSDPNWGTIASITDSAGRKHQYSYFNYQLVQYTDPAGKITKYTYFGYDLSKITDPVGNETKMVYDSKHRVTSITYVTNTGAGTGPTTTFTYNAGNTVVTDPNGHQTTYYYDALARVTKVVDPLGNSTDTAYTPNSDRAQVTDAMGGITTYSYDSKNNMTSLGVPTGSTNNIMYTDSSHPYYPTGREDPLGNTLDYTYDAKGNITKITDDLATQNTLSYTYTTKGMVSKATDARGNATTYTYDLKGNLTKITYPSPLGAVTITRDALSRVSSITDGKGQKATYTYDLLDRVTGISYTGGASISRVFDDDGNLTSQTDGTGTTSFSYDPLNRLTGKTLPGGSSISYTYDDAGNLTSVTDSAGTVTYTYNAANELAALTEPGGGPQTTFTYDKNHNRTSTAYPNGVTMTMTYDSSGRLTEITGKDGSGTVLSSYSYSYADPVTGYDTHLRQSMTDTAGNVTTYTYDVLNRLLEAKTKDSGGTVIDDYQYTYDGAGNRLTQTVNGTTTSYTYNNANELTAAGSTTYSYDANGNLTGNSAGLSLSYNTLNQTASITPPGGTAIGMSYAGDSQVERVAAGSQSFTTSALGLSLAADGSGTTAYIRDNQGKLTEQRTPSGNYYYLFDGLGSVVALTDSSGAVVNTYSYDPYGNTKSSTGTVANPWRFGGSYGAYHDAGTGLYKIGMRYYDPGLGRWTQQDPIVVGSTILFGNSLPNNPSAGCSGNPMSWNRYAYAELNPANSTDPTGLSACTDAMNWVCFIAVSYWGYAYCGFFGPLTFELGLACTFAVGMVQWFGCDEAKRRICG</sequence>
<evidence type="ECO:0000256" key="2">
    <source>
        <dbReference type="SAM" id="MobiDB-lite"/>
    </source>
</evidence>
<dbReference type="Pfam" id="PF05593">
    <property type="entry name" value="RHS_repeat"/>
    <property type="match status" value="7"/>
</dbReference>
<evidence type="ECO:0000259" key="3">
    <source>
        <dbReference type="Pfam" id="PF20148"/>
    </source>
</evidence>
<accession>I4EKF2</accession>
<feature type="domain" description="DUF6531" evidence="3">
    <location>
        <begin position="488"/>
        <end position="559"/>
    </location>
</feature>
<dbReference type="NCBIfam" id="TIGR01643">
    <property type="entry name" value="YD_repeat_2x"/>
    <property type="match status" value="7"/>
</dbReference>
<dbReference type="InterPro" id="IPR050708">
    <property type="entry name" value="T6SS_VgrG/RHS"/>
</dbReference>
<dbReference type="Pfam" id="PF25023">
    <property type="entry name" value="TEN_YD-shell"/>
    <property type="match status" value="1"/>
</dbReference>
<organism evidence="5 6">
    <name type="scientific">Nitrolancea hollandica Lb</name>
    <dbReference type="NCBI Taxonomy" id="1129897"/>
    <lineage>
        <taxon>Bacteria</taxon>
        <taxon>Pseudomonadati</taxon>
        <taxon>Thermomicrobiota</taxon>
        <taxon>Thermomicrobia</taxon>
        <taxon>Sphaerobacterales</taxon>
        <taxon>Sphaerobacterineae</taxon>
        <taxon>Sphaerobacteraceae</taxon>
        <taxon>Nitrolancea</taxon>
    </lineage>
</organism>
<dbReference type="InterPro" id="IPR056823">
    <property type="entry name" value="TEN-like_YD-shell"/>
</dbReference>
<dbReference type="Gene3D" id="2.180.10.10">
    <property type="entry name" value="RHS repeat-associated core"/>
    <property type="match status" value="2"/>
</dbReference>
<reference evidence="5 6" key="1">
    <citation type="journal article" date="2012" name="ISME J.">
        <title>Nitrification expanded: discovery, physiology and genomics of a nitrite-oxidizing bacterium from the phylum Chloroflexi.</title>
        <authorList>
            <person name="Sorokin D.Y."/>
            <person name="Lucker S."/>
            <person name="Vejmelkova D."/>
            <person name="Kostrikina N.A."/>
            <person name="Kleerebezem R."/>
            <person name="Rijpstra W.I."/>
            <person name="Damste J.S."/>
            <person name="Le Paslier D."/>
            <person name="Muyzer G."/>
            <person name="Wagner M."/>
            <person name="van Loosdrecht M.C."/>
            <person name="Daims H."/>
        </authorList>
    </citation>
    <scope>NUCLEOTIDE SEQUENCE [LARGE SCALE GENOMIC DNA]</scope>
    <source>
        <strain evidence="6">none</strain>
    </source>
</reference>
<dbReference type="PANTHER" id="PTHR32305">
    <property type="match status" value="1"/>
</dbReference>
<evidence type="ECO:0000313" key="6">
    <source>
        <dbReference type="Proteomes" id="UP000004221"/>
    </source>
</evidence>
<dbReference type="NCBIfam" id="TIGR04449">
    <property type="entry name" value="halocin_C8_dom"/>
    <property type="match status" value="1"/>
</dbReference>
<evidence type="ECO:0000259" key="4">
    <source>
        <dbReference type="Pfam" id="PF25023"/>
    </source>
</evidence>
<dbReference type="Proteomes" id="UP000004221">
    <property type="component" value="Unassembled WGS sequence"/>
</dbReference>
<keyword evidence="1" id="KW-0677">Repeat</keyword>
<gene>
    <name evidence="5" type="ORF">NITHO_4590003</name>
</gene>
<name>I4EKF2_9BACT</name>